<dbReference type="Gene3D" id="3.40.50.1820">
    <property type="entry name" value="alpha/beta hydrolase"/>
    <property type="match status" value="1"/>
</dbReference>
<evidence type="ECO:0000256" key="1">
    <source>
        <dbReference type="SAM" id="MobiDB-lite"/>
    </source>
</evidence>
<dbReference type="RefSeq" id="WP_120187427.1">
    <property type="nucleotide sequence ID" value="NZ_RAQM01000011.1"/>
</dbReference>
<evidence type="ECO:0008006" key="4">
    <source>
        <dbReference type="Google" id="ProtNLM"/>
    </source>
</evidence>
<gene>
    <name evidence="2" type="ORF">C8N26_2359</name>
</gene>
<reference evidence="2 3" key="1">
    <citation type="submission" date="2018-09" db="EMBL/GenBank/DDBJ databases">
        <title>Genomic Encyclopedia of Archaeal and Bacterial Type Strains, Phase II (KMG-II): from individual species to whole genera.</title>
        <authorList>
            <person name="Goeker M."/>
        </authorList>
    </citation>
    <scope>NUCLEOTIDE SEQUENCE [LARGE SCALE GENOMIC DNA]</scope>
    <source>
        <strain evidence="2 3">DSM 16505</strain>
    </source>
</reference>
<dbReference type="AlphaFoldDB" id="A0A420DZ58"/>
<evidence type="ECO:0000313" key="3">
    <source>
        <dbReference type="Proteomes" id="UP000285780"/>
    </source>
</evidence>
<dbReference type="SUPFAM" id="SSF53474">
    <property type="entry name" value="alpha/beta-Hydrolases"/>
    <property type="match status" value="1"/>
</dbReference>
<dbReference type="EMBL" id="RAQM01000011">
    <property type="protein sequence ID" value="RKF02987.1"/>
    <property type="molecule type" value="Genomic_DNA"/>
</dbReference>
<accession>A0A420DZ58</accession>
<protein>
    <recommendedName>
        <fullName evidence="4">Esterase</fullName>
    </recommendedName>
</protein>
<dbReference type="InterPro" id="IPR011990">
    <property type="entry name" value="TPR-like_helical_dom_sf"/>
</dbReference>
<dbReference type="InterPro" id="IPR029058">
    <property type="entry name" value="AB_hydrolase_fold"/>
</dbReference>
<feature type="region of interest" description="Disordered" evidence="1">
    <location>
        <begin position="388"/>
        <end position="413"/>
    </location>
</feature>
<dbReference type="Gene3D" id="1.25.40.10">
    <property type="entry name" value="Tetratricopeptide repeat domain"/>
    <property type="match status" value="1"/>
</dbReference>
<dbReference type="Proteomes" id="UP000285780">
    <property type="component" value="Unassembled WGS sequence"/>
</dbReference>
<proteinExistence type="predicted"/>
<dbReference type="InterPro" id="IPR000801">
    <property type="entry name" value="Esterase-like"/>
</dbReference>
<dbReference type="Pfam" id="PF00756">
    <property type="entry name" value="Esterase"/>
    <property type="match status" value="1"/>
</dbReference>
<evidence type="ECO:0000313" key="2">
    <source>
        <dbReference type="EMBL" id="RKF02987.1"/>
    </source>
</evidence>
<keyword evidence="3" id="KW-1185">Reference proteome</keyword>
<name>A0A420DZ58_9FLAO</name>
<organism evidence="2 3">
    <name type="scientific">Tenacibaculum lutimaris</name>
    <dbReference type="NCBI Taxonomy" id="285258"/>
    <lineage>
        <taxon>Bacteria</taxon>
        <taxon>Pseudomonadati</taxon>
        <taxon>Bacteroidota</taxon>
        <taxon>Flavobacteriia</taxon>
        <taxon>Flavobacteriales</taxon>
        <taxon>Flavobacteriaceae</taxon>
        <taxon>Tenacibaculum</taxon>
    </lineage>
</organism>
<feature type="compositionally biased region" description="Acidic residues" evidence="1">
    <location>
        <begin position="396"/>
        <end position="413"/>
    </location>
</feature>
<comment type="caution">
    <text evidence="2">The sequence shown here is derived from an EMBL/GenBank/DDBJ whole genome shotgun (WGS) entry which is preliminary data.</text>
</comment>
<sequence length="413" mass="47626">MKQLYLLFTVLISTNLFSQKIISQKVNSEELSGSRNVKIYIPQGYDVDETTNYPLAIVLGDEYLFDLYVGNAKLYANVDKAPRQIVVGIDMKNTYGKDISIIPANNALTTSGAHFFNFIKHELIPFMEGNFRTSPFMTIVGEGKAANFLTHYLKDEQPIFNSLICITPEFPQFAPAILESYSLSRLGSIDNTYFLYTSNNKKYIDSKQYNLFSEIKTLLTSYEAKNLHINFDEFPNAPNHLAVIAETIPRAFNQMFALYSKITKEEFEANVKDLAPLDAIKYVEKKYLDIQYLYGSNLNVRLDDIFVIEDIVIDRQDGDYLRVLGDFVMIKYPDSHMGDFYIGKYYELGKEYEKADFYYKAAYGKMDPSNPNADAFYENIKRVNDLMKTEKKENPTEEINENQNEEQQEEGQE</sequence>